<dbReference type="EMBL" id="JAWMAJ010000142">
    <property type="protein sequence ID" value="MDV7220762.1"/>
    <property type="molecule type" value="Genomic_DNA"/>
</dbReference>
<evidence type="ECO:0000313" key="2">
    <source>
        <dbReference type="Proteomes" id="UP001187346"/>
    </source>
</evidence>
<protein>
    <submittedName>
        <fullName evidence="1">2-hydroxyhepta-2,4-diene-1,7-dioate isomerase</fullName>
    </submittedName>
</protein>
<keyword evidence="2" id="KW-1185">Reference proteome</keyword>
<sequence length="44" mass="4473">MKLLRVGTAGAERPALLDADGTLRDLSGIVPDIDGPLLADTAAL</sequence>
<accession>A0ABU4FJI5</accession>
<evidence type="ECO:0000313" key="1">
    <source>
        <dbReference type="EMBL" id="MDV7220762.1"/>
    </source>
</evidence>
<comment type="caution">
    <text evidence="1">The sequence shown here is derived from an EMBL/GenBank/DDBJ whole genome shotgun (WGS) entry which is preliminary data.</text>
</comment>
<gene>
    <name evidence="1" type="ORF">R5A26_32980</name>
</gene>
<dbReference type="Proteomes" id="UP001187346">
    <property type="component" value="Unassembled WGS sequence"/>
</dbReference>
<reference evidence="1 2" key="1">
    <citation type="submission" date="2023-10" db="EMBL/GenBank/DDBJ databases">
        <title>Characterization of rhizosphere-enriched actinobacteria from wheat plants lab-grown on chernevaya soil.</title>
        <authorList>
            <person name="Tikhonova E.N."/>
            <person name="Konopkin A."/>
            <person name="Kravchenko I.K."/>
        </authorList>
    </citation>
    <scope>NUCLEOTIDE SEQUENCE [LARGE SCALE GENOMIC DNA]</scope>
    <source>
        <strain evidence="1 2">RR29</strain>
    </source>
</reference>
<dbReference type="GO" id="GO:0016853">
    <property type="term" value="F:isomerase activity"/>
    <property type="evidence" value="ECO:0007669"/>
    <property type="project" value="UniProtKB-KW"/>
</dbReference>
<keyword evidence="1" id="KW-0413">Isomerase</keyword>
<proteinExistence type="predicted"/>
<organism evidence="1 2">
    <name type="scientific">Streptomyces prunicolor</name>
    <dbReference type="NCBI Taxonomy" id="67348"/>
    <lineage>
        <taxon>Bacteria</taxon>
        <taxon>Bacillati</taxon>
        <taxon>Actinomycetota</taxon>
        <taxon>Actinomycetes</taxon>
        <taxon>Kitasatosporales</taxon>
        <taxon>Streptomycetaceae</taxon>
        <taxon>Streptomyces</taxon>
    </lineage>
</organism>
<feature type="non-terminal residue" evidence="1">
    <location>
        <position position="44"/>
    </location>
</feature>
<name>A0ABU4FJI5_9ACTN</name>